<dbReference type="InterPro" id="IPR034085">
    <property type="entry name" value="TOG"/>
</dbReference>
<dbReference type="InterPro" id="IPR011989">
    <property type="entry name" value="ARM-like"/>
</dbReference>
<dbReference type="Gramene" id="LPERR07G13930.1">
    <property type="protein sequence ID" value="LPERR07G13930.1"/>
    <property type="gene ID" value="LPERR07G13930"/>
</dbReference>
<dbReference type="GO" id="GO:0008017">
    <property type="term" value="F:microtubule binding"/>
    <property type="evidence" value="ECO:0007669"/>
    <property type="project" value="InterPro"/>
</dbReference>
<feature type="compositionally biased region" description="Polar residues" evidence="7">
    <location>
        <begin position="648"/>
        <end position="658"/>
    </location>
</feature>
<reference evidence="9" key="3">
    <citation type="submission" date="2015-04" db="UniProtKB">
        <authorList>
            <consortium name="EnsemblPlants"/>
        </authorList>
    </citation>
    <scope>IDENTIFICATION</scope>
</reference>
<dbReference type="Proteomes" id="UP000032180">
    <property type="component" value="Chromosome 7"/>
</dbReference>
<evidence type="ECO:0000256" key="2">
    <source>
        <dbReference type="ARBA" id="ARBA00022490"/>
    </source>
</evidence>
<feature type="region of interest" description="Disordered" evidence="7">
    <location>
        <begin position="1"/>
        <end position="45"/>
    </location>
</feature>
<evidence type="ECO:0000256" key="4">
    <source>
        <dbReference type="ARBA" id="ARBA00022737"/>
    </source>
</evidence>
<keyword evidence="5" id="KW-0175">Coiled coil</keyword>
<reference evidence="9 10" key="1">
    <citation type="submission" date="2012-08" db="EMBL/GenBank/DDBJ databases">
        <title>Oryza genome evolution.</title>
        <authorList>
            <person name="Wing R.A."/>
        </authorList>
    </citation>
    <scope>NUCLEOTIDE SEQUENCE</scope>
</reference>
<evidence type="ECO:0000256" key="5">
    <source>
        <dbReference type="ARBA" id="ARBA00023054"/>
    </source>
</evidence>
<feature type="compositionally biased region" description="Basic and acidic residues" evidence="7">
    <location>
        <begin position="347"/>
        <end position="365"/>
    </location>
</feature>
<dbReference type="GO" id="GO:0010031">
    <property type="term" value="P:circumnutation"/>
    <property type="evidence" value="ECO:0007669"/>
    <property type="project" value="TreeGrafter"/>
</dbReference>
<evidence type="ECO:0000256" key="7">
    <source>
        <dbReference type="SAM" id="MobiDB-lite"/>
    </source>
</evidence>
<proteinExistence type="predicted"/>
<dbReference type="SMART" id="SM01349">
    <property type="entry name" value="TOG"/>
    <property type="match status" value="1"/>
</dbReference>
<dbReference type="PANTHER" id="PTHR31355:SF7">
    <property type="entry name" value="MICROTUBULE-ASSOCIATED PROTEIN TORTIFOLIA1"/>
    <property type="match status" value="1"/>
</dbReference>
<dbReference type="PANTHER" id="PTHR31355">
    <property type="entry name" value="MICROTUBULE-ASSOCIATED PROTEIN TORTIFOLIA1"/>
    <property type="match status" value="1"/>
</dbReference>
<name>A0A0D9WZJ7_9ORYZ</name>
<protein>
    <recommendedName>
        <fullName evidence="8">TOG domain-containing protein</fullName>
    </recommendedName>
</protein>
<evidence type="ECO:0000313" key="10">
    <source>
        <dbReference type="Proteomes" id="UP000032180"/>
    </source>
</evidence>
<dbReference type="eggNOG" id="ENOG502QUFS">
    <property type="taxonomic scope" value="Eukaryota"/>
</dbReference>
<dbReference type="STRING" id="77586.A0A0D9WZJ7"/>
<accession>A0A0D9WZJ7</accession>
<evidence type="ECO:0000256" key="1">
    <source>
        <dbReference type="ARBA" id="ARBA00004245"/>
    </source>
</evidence>
<feature type="compositionally biased region" description="Polar residues" evidence="7">
    <location>
        <begin position="451"/>
        <end position="474"/>
    </location>
</feature>
<dbReference type="FunFam" id="1.25.10.10:FF:000339">
    <property type="entry name" value="Microtubule-associated protein TORTIFOLIA1"/>
    <property type="match status" value="1"/>
</dbReference>
<sequence length="888" mass="94731">MAMAVSKSAAKPHPRSPTTAQPPPNNGSAAAAAAVGGGGAAGATPSKNAAMAELKSRVLGALAKLSDRDTHHIAVEDLDRIIRSLPSPDAVPMLVHALTSDSPGLASPARRESLRLLATLCAAHPDAAAPHLSKVMAHLARRLKDTNSDTSVRDACRDAAGQLSAVYLRALAASAAAEAGNATVTLFVKPLFEALGEQSKAVQGGAAACLAKTVEGAGPGPGVVGMFGKIGPRVCKLLGGQGVQAKGALLTIIGSLSQVGAISPQNMPQTLQSIRDCLENSDWATRKAAADTLCVLATCSGRLIGDGTAPTIAALEACRFDKVKPVRDSMADAVQIWKKLAGEDLNADGKNKESADSEGKLDSKRSAQNLDSPNNNDKMKGSSIAEKAAVLLKKRPTLTDRELNPEFFQKLETRITDELAVEVVVPRKTLQSHLQSEEEQEDADGDPVGPANSNGSADDEANLTQLRASSNFQNIRDRWARGNRNKEAKARPSDVEDRNESSAKDSASAATNIPGEGSSLNKTSSLAIQRQLSHLERQQASLMNMLQDFMGGSHDSMVTLESRVRGLERVVEEMARDISLSSGRRGGGSMMGFESSPGRSSMKYNGFHEYSNSKFGRDRDGRMGFAERYFSTDGMASGVRSSEPWDSYTYSGSRSGMNANRAPRNERSNDQAGPRRGWEKGQGPFRFGEGPSARSAWRASKDEATLEAIRVAGDDNGTSRAAARVAIPELDGETLNDDNQEDERGPIWESWTRAMDAVHVGDMDTAYAEVLSTGDAELLVKLMEQTGPVVDQLSNEVANEVLHAVGQFLVEENFYDIALSWLQQLTDLVMENGSGYLGIPLDAKNDLLLGLHEATAIELPDDWEGATPIQIMKQLASSWRIDLQQLIS</sequence>
<dbReference type="InterPro" id="IPR057600">
    <property type="entry name" value="TORTIFOLIA1/SINE1-2_N"/>
</dbReference>
<evidence type="ECO:0000313" key="9">
    <source>
        <dbReference type="EnsemblPlants" id="LPERR07G13930.1"/>
    </source>
</evidence>
<keyword evidence="10" id="KW-1185">Reference proteome</keyword>
<dbReference type="FunFam" id="1.25.10.10:FF:000224">
    <property type="entry name" value="Microtubule-associated protein TORTIFOLIA1"/>
    <property type="match status" value="1"/>
</dbReference>
<feature type="compositionally biased region" description="Basic and acidic residues" evidence="7">
    <location>
        <begin position="475"/>
        <end position="503"/>
    </location>
</feature>
<dbReference type="Pfam" id="PF24714">
    <property type="entry name" value="TOR1L1_N"/>
    <property type="match status" value="1"/>
</dbReference>
<evidence type="ECO:0000256" key="6">
    <source>
        <dbReference type="ARBA" id="ARBA00023212"/>
    </source>
</evidence>
<evidence type="ECO:0000259" key="8">
    <source>
        <dbReference type="SMART" id="SM01349"/>
    </source>
</evidence>
<dbReference type="InterPro" id="IPR033337">
    <property type="entry name" value="TORTIFOLIA1/SINE1-2"/>
</dbReference>
<feature type="region of interest" description="Disordered" evidence="7">
    <location>
        <begin position="346"/>
        <end position="383"/>
    </location>
</feature>
<dbReference type="Gene3D" id="1.25.10.10">
    <property type="entry name" value="Leucine-rich Repeat Variant"/>
    <property type="match status" value="1"/>
</dbReference>
<keyword evidence="6" id="KW-0206">Cytoskeleton</keyword>
<evidence type="ECO:0000256" key="3">
    <source>
        <dbReference type="ARBA" id="ARBA00022553"/>
    </source>
</evidence>
<dbReference type="EnsemblPlants" id="LPERR07G13930.1">
    <property type="protein sequence ID" value="LPERR07G13930.1"/>
    <property type="gene ID" value="LPERR07G13930"/>
</dbReference>
<feature type="domain" description="TOG" evidence="8">
    <location>
        <begin position="84"/>
        <end position="329"/>
    </location>
</feature>
<dbReference type="InterPro" id="IPR057599">
    <property type="entry name" value="TORTIFOLIA1/TORL1-2_C"/>
</dbReference>
<dbReference type="GO" id="GO:0010005">
    <property type="term" value="C:cortical microtubule, transverse to long axis"/>
    <property type="evidence" value="ECO:0007669"/>
    <property type="project" value="TreeGrafter"/>
</dbReference>
<comment type="subcellular location">
    <subcellularLocation>
        <location evidence="1">Cytoplasm</location>
        <location evidence="1">Cytoskeleton</location>
    </subcellularLocation>
</comment>
<keyword evidence="4" id="KW-0677">Repeat</keyword>
<dbReference type="AlphaFoldDB" id="A0A0D9WZJ7"/>
<organism evidence="9 10">
    <name type="scientific">Leersia perrieri</name>
    <dbReference type="NCBI Taxonomy" id="77586"/>
    <lineage>
        <taxon>Eukaryota</taxon>
        <taxon>Viridiplantae</taxon>
        <taxon>Streptophyta</taxon>
        <taxon>Embryophyta</taxon>
        <taxon>Tracheophyta</taxon>
        <taxon>Spermatophyta</taxon>
        <taxon>Magnoliopsida</taxon>
        <taxon>Liliopsida</taxon>
        <taxon>Poales</taxon>
        <taxon>Poaceae</taxon>
        <taxon>BOP clade</taxon>
        <taxon>Oryzoideae</taxon>
        <taxon>Oryzeae</taxon>
        <taxon>Oryzinae</taxon>
        <taxon>Leersia</taxon>
    </lineage>
</organism>
<feature type="region of interest" description="Disordered" evidence="7">
    <location>
        <begin position="635"/>
        <end position="699"/>
    </location>
</feature>
<keyword evidence="3" id="KW-0597">Phosphoprotein</keyword>
<reference evidence="10" key="2">
    <citation type="submission" date="2013-12" db="EMBL/GenBank/DDBJ databases">
        <authorList>
            <person name="Yu Y."/>
            <person name="Lee S."/>
            <person name="de Baynast K."/>
            <person name="Wissotski M."/>
            <person name="Liu L."/>
            <person name="Talag J."/>
            <person name="Goicoechea J."/>
            <person name="Angelova A."/>
            <person name="Jetty R."/>
            <person name="Kudrna D."/>
            <person name="Golser W."/>
            <person name="Rivera L."/>
            <person name="Zhang J."/>
            <person name="Wing R."/>
        </authorList>
    </citation>
    <scope>NUCLEOTIDE SEQUENCE</scope>
</reference>
<dbReference type="GO" id="GO:0009826">
    <property type="term" value="P:unidimensional cell growth"/>
    <property type="evidence" value="ECO:0007669"/>
    <property type="project" value="TreeGrafter"/>
</dbReference>
<feature type="region of interest" description="Disordered" evidence="7">
    <location>
        <begin position="431"/>
        <end position="522"/>
    </location>
</feature>
<feature type="compositionally biased region" description="Polar residues" evidence="7">
    <location>
        <begin position="366"/>
        <end position="376"/>
    </location>
</feature>
<keyword evidence="2" id="KW-0963">Cytoplasm</keyword>
<dbReference type="InterPro" id="IPR016024">
    <property type="entry name" value="ARM-type_fold"/>
</dbReference>
<dbReference type="SUPFAM" id="SSF48371">
    <property type="entry name" value="ARM repeat"/>
    <property type="match status" value="1"/>
</dbReference>
<dbReference type="Pfam" id="PF24713">
    <property type="entry name" value="TOR1L1_C"/>
    <property type="match status" value="1"/>
</dbReference>
<dbReference type="HOGENOM" id="CLU_019435_0_0_1"/>